<keyword evidence="4" id="KW-1185">Reference proteome</keyword>
<evidence type="ECO:0000259" key="2">
    <source>
        <dbReference type="PROSITE" id="PS50213"/>
    </source>
</evidence>
<dbReference type="InterPro" id="IPR050904">
    <property type="entry name" value="Adhesion/Biosynth-related"/>
</dbReference>
<organism evidence="3 4">
    <name type="scientific">Christiangramia sediminicola</name>
    <dbReference type="NCBI Taxonomy" id="3073267"/>
    <lineage>
        <taxon>Bacteria</taxon>
        <taxon>Pseudomonadati</taxon>
        <taxon>Bacteroidota</taxon>
        <taxon>Flavobacteriia</taxon>
        <taxon>Flavobacteriales</taxon>
        <taxon>Flavobacteriaceae</taxon>
        <taxon>Christiangramia</taxon>
    </lineage>
</organism>
<dbReference type="SMART" id="SM00554">
    <property type="entry name" value="FAS1"/>
    <property type="match status" value="1"/>
</dbReference>
<feature type="domain" description="FAS1" evidence="2">
    <location>
        <begin position="56"/>
        <end position="201"/>
    </location>
</feature>
<dbReference type="EMBL" id="JAVJIU010000003">
    <property type="protein sequence ID" value="MDR5591063.1"/>
    <property type="molecule type" value="Genomic_DNA"/>
</dbReference>
<sequence length="205" mass="22507">MKIKMLFTVLALSAIVFTSCEDNKKKEQEEKAKMEQMEAEREAEMKAEKEKMEMESNSIAAKAMETDTLSTLVSALQTAEMAELFTVSEGPYTVFAPNNAAFEKVDKATLDNLMKQENQSKLGDVLKYHVVEDEITSQELVKMIQDNDGEYTISTLGGGELKASLEGEKVILTDEAGNKATVVQADVDASNGVVHIIDAVVMKKA</sequence>
<evidence type="ECO:0000313" key="3">
    <source>
        <dbReference type="EMBL" id="MDR5591063.1"/>
    </source>
</evidence>
<dbReference type="SUPFAM" id="SSF82153">
    <property type="entry name" value="FAS1 domain"/>
    <property type="match status" value="1"/>
</dbReference>
<dbReference type="InterPro" id="IPR036378">
    <property type="entry name" value="FAS1_dom_sf"/>
</dbReference>
<dbReference type="PROSITE" id="PS50213">
    <property type="entry name" value="FAS1"/>
    <property type="match status" value="1"/>
</dbReference>
<dbReference type="RefSeq" id="WP_309561925.1">
    <property type="nucleotide sequence ID" value="NZ_JAVJIU010000003.1"/>
</dbReference>
<protein>
    <submittedName>
        <fullName evidence="3">Fasciclin domain-containing protein</fullName>
    </submittedName>
</protein>
<dbReference type="PANTHER" id="PTHR10900:SF77">
    <property type="entry name" value="FI19380P1"/>
    <property type="match status" value="1"/>
</dbReference>
<feature type="region of interest" description="Disordered" evidence="1">
    <location>
        <begin position="27"/>
        <end position="46"/>
    </location>
</feature>
<accession>A0ABU1ERP3</accession>
<proteinExistence type="predicted"/>
<dbReference type="PANTHER" id="PTHR10900">
    <property type="entry name" value="PERIOSTIN-RELATED"/>
    <property type="match status" value="1"/>
</dbReference>
<gene>
    <name evidence="3" type="ORF">RE431_10480</name>
</gene>
<dbReference type="InterPro" id="IPR000782">
    <property type="entry name" value="FAS1_domain"/>
</dbReference>
<dbReference type="Gene3D" id="2.30.180.10">
    <property type="entry name" value="FAS1 domain"/>
    <property type="match status" value="1"/>
</dbReference>
<evidence type="ECO:0000256" key="1">
    <source>
        <dbReference type="SAM" id="MobiDB-lite"/>
    </source>
</evidence>
<dbReference type="PROSITE" id="PS51257">
    <property type="entry name" value="PROKAR_LIPOPROTEIN"/>
    <property type="match status" value="1"/>
</dbReference>
<reference evidence="4" key="1">
    <citation type="submission" date="2023-07" db="EMBL/GenBank/DDBJ databases">
        <title>Christiangramia sp. SM2212., a novel bacterium of the family Flavobacteriaceae isolated from the sea sediment.</title>
        <authorList>
            <person name="Wang J."/>
            <person name="Zhang X."/>
        </authorList>
    </citation>
    <scope>NUCLEOTIDE SEQUENCE [LARGE SCALE GENOMIC DNA]</scope>
    <source>
        <strain evidence="4">SM2212</strain>
    </source>
</reference>
<dbReference type="Pfam" id="PF02469">
    <property type="entry name" value="Fasciclin"/>
    <property type="match status" value="1"/>
</dbReference>
<evidence type="ECO:0000313" key="4">
    <source>
        <dbReference type="Proteomes" id="UP001257234"/>
    </source>
</evidence>
<comment type="caution">
    <text evidence="3">The sequence shown here is derived from an EMBL/GenBank/DDBJ whole genome shotgun (WGS) entry which is preliminary data.</text>
</comment>
<dbReference type="Proteomes" id="UP001257234">
    <property type="component" value="Unassembled WGS sequence"/>
</dbReference>
<name>A0ABU1ERP3_9FLAO</name>